<dbReference type="AlphaFoldDB" id="A0A1H6MJG4"/>
<protein>
    <recommendedName>
        <fullName evidence="3">Four helix bundle protein</fullName>
    </recommendedName>
</protein>
<evidence type="ECO:0000313" key="1">
    <source>
        <dbReference type="EMBL" id="SEH98575.1"/>
    </source>
</evidence>
<gene>
    <name evidence="1" type="ORF">SAMN02927937_02553</name>
</gene>
<evidence type="ECO:0000313" key="2">
    <source>
        <dbReference type="Proteomes" id="UP000199634"/>
    </source>
</evidence>
<keyword evidence="2" id="KW-1185">Reference proteome</keyword>
<reference evidence="2" key="1">
    <citation type="submission" date="2016-10" db="EMBL/GenBank/DDBJ databases">
        <authorList>
            <person name="Varghese N."/>
            <person name="Submissions S."/>
        </authorList>
    </citation>
    <scope>NUCLEOTIDE SEQUENCE [LARGE SCALE GENOMIC DNA]</scope>
    <source>
        <strain evidence="2">CGMCC 1.10825</strain>
    </source>
</reference>
<sequence>MNIKKDEQSQIESIIEINYSKPLSFIRENKNHFPKTEILLSVLETLQAISYYCKNSGTTNKEYIILKCLETSKTDIQKAIKELESLISIIPCGISLRNILETIIIYKKATFKKAIG</sequence>
<dbReference type="RefSeq" id="WP_143037797.1">
    <property type="nucleotide sequence ID" value="NZ_FNXE01000047.1"/>
</dbReference>
<dbReference type="Proteomes" id="UP000199634">
    <property type="component" value="Unassembled WGS sequence"/>
</dbReference>
<proteinExistence type="predicted"/>
<dbReference type="EMBL" id="FNXE01000047">
    <property type="protein sequence ID" value="SEH98575.1"/>
    <property type="molecule type" value="Genomic_DNA"/>
</dbReference>
<evidence type="ECO:0008006" key="3">
    <source>
        <dbReference type="Google" id="ProtNLM"/>
    </source>
</evidence>
<accession>A0A1H6MJG4</accession>
<name>A0A1H6MJG4_9FLAO</name>
<organism evidence="1 2">
    <name type="scientific">Paenimyroides marinum</name>
    <dbReference type="NCBI Taxonomy" id="1159016"/>
    <lineage>
        <taxon>Bacteria</taxon>
        <taxon>Pseudomonadati</taxon>
        <taxon>Bacteroidota</taxon>
        <taxon>Flavobacteriia</taxon>
        <taxon>Flavobacteriales</taxon>
        <taxon>Flavobacteriaceae</taxon>
        <taxon>Paenimyroides</taxon>
    </lineage>
</organism>
<dbReference type="OrthoDB" id="9938776at2"/>